<sequence length="94" mass="10437">MLSLSSSDAHPNFQRTLSVIRGGGRKAEAWLKEKLQTNKFALPALYRPASFIPEDIWCACPTTTNGNEQAHRNINRDGVHLTLLGGIMRGRAFD</sequence>
<feature type="non-terminal residue" evidence="1">
    <location>
        <position position="94"/>
    </location>
</feature>
<name>A0A9P7ABZ2_9AGAM</name>
<dbReference type="AlphaFoldDB" id="A0A9P7ABZ2"/>
<accession>A0A9P7ABZ2</accession>
<dbReference type="GeneID" id="64589927"/>
<protein>
    <submittedName>
        <fullName evidence="1">Uncharacterized protein</fullName>
    </submittedName>
</protein>
<organism evidence="1 2">
    <name type="scientific">Suillus plorans</name>
    <dbReference type="NCBI Taxonomy" id="116603"/>
    <lineage>
        <taxon>Eukaryota</taxon>
        <taxon>Fungi</taxon>
        <taxon>Dikarya</taxon>
        <taxon>Basidiomycota</taxon>
        <taxon>Agaricomycotina</taxon>
        <taxon>Agaricomycetes</taxon>
        <taxon>Agaricomycetidae</taxon>
        <taxon>Boletales</taxon>
        <taxon>Suillineae</taxon>
        <taxon>Suillaceae</taxon>
        <taxon>Suillus</taxon>
    </lineage>
</organism>
<dbReference type="EMBL" id="JABBWE010000097">
    <property type="protein sequence ID" value="KAG1786139.1"/>
    <property type="molecule type" value="Genomic_DNA"/>
</dbReference>
<dbReference type="Proteomes" id="UP000719766">
    <property type="component" value="Unassembled WGS sequence"/>
</dbReference>
<evidence type="ECO:0000313" key="1">
    <source>
        <dbReference type="EMBL" id="KAG1786139.1"/>
    </source>
</evidence>
<gene>
    <name evidence="1" type="ORF">HD556DRAFT_1190625</name>
</gene>
<keyword evidence="2" id="KW-1185">Reference proteome</keyword>
<comment type="caution">
    <text evidence="1">The sequence shown here is derived from an EMBL/GenBank/DDBJ whole genome shotgun (WGS) entry which is preliminary data.</text>
</comment>
<evidence type="ECO:0000313" key="2">
    <source>
        <dbReference type="Proteomes" id="UP000719766"/>
    </source>
</evidence>
<proteinExistence type="predicted"/>
<dbReference type="RefSeq" id="XP_041153609.1">
    <property type="nucleotide sequence ID" value="XM_041296163.1"/>
</dbReference>
<dbReference type="OrthoDB" id="3246731at2759"/>
<reference evidence="1" key="1">
    <citation type="journal article" date="2020" name="New Phytol.">
        <title>Comparative genomics reveals dynamic genome evolution in host specialist ectomycorrhizal fungi.</title>
        <authorList>
            <person name="Lofgren L.A."/>
            <person name="Nguyen N.H."/>
            <person name="Vilgalys R."/>
            <person name="Ruytinx J."/>
            <person name="Liao H.L."/>
            <person name="Branco S."/>
            <person name="Kuo A."/>
            <person name="LaButti K."/>
            <person name="Lipzen A."/>
            <person name="Andreopoulos W."/>
            <person name="Pangilinan J."/>
            <person name="Riley R."/>
            <person name="Hundley H."/>
            <person name="Na H."/>
            <person name="Barry K."/>
            <person name="Grigoriev I.V."/>
            <person name="Stajich J.E."/>
            <person name="Kennedy P.G."/>
        </authorList>
    </citation>
    <scope>NUCLEOTIDE SEQUENCE</scope>
    <source>
        <strain evidence="1">S12</strain>
    </source>
</reference>